<keyword evidence="1" id="KW-1133">Transmembrane helix</keyword>
<dbReference type="Proteomes" id="UP000835052">
    <property type="component" value="Unassembled WGS sequence"/>
</dbReference>
<dbReference type="EMBL" id="CAJGYM010000112">
    <property type="protein sequence ID" value="CAD6198009.1"/>
    <property type="molecule type" value="Genomic_DNA"/>
</dbReference>
<evidence type="ECO:0000313" key="3">
    <source>
        <dbReference type="Proteomes" id="UP000835052"/>
    </source>
</evidence>
<organism evidence="2 3">
    <name type="scientific">Caenorhabditis auriculariae</name>
    <dbReference type="NCBI Taxonomy" id="2777116"/>
    <lineage>
        <taxon>Eukaryota</taxon>
        <taxon>Metazoa</taxon>
        <taxon>Ecdysozoa</taxon>
        <taxon>Nematoda</taxon>
        <taxon>Chromadorea</taxon>
        <taxon>Rhabditida</taxon>
        <taxon>Rhabditina</taxon>
        <taxon>Rhabditomorpha</taxon>
        <taxon>Rhabditoidea</taxon>
        <taxon>Rhabditidae</taxon>
        <taxon>Peloderinae</taxon>
        <taxon>Caenorhabditis</taxon>
    </lineage>
</organism>
<keyword evidence="3" id="KW-1185">Reference proteome</keyword>
<gene>
    <name evidence="2" type="ORF">CAUJ_LOCUS13916</name>
</gene>
<evidence type="ECO:0000256" key="1">
    <source>
        <dbReference type="SAM" id="Phobius"/>
    </source>
</evidence>
<dbReference type="OrthoDB" id="5818996at2759"/>
<dbReference type="AlphaFoldDB" id="A0A8S1HRK3"/>
<evidence type="ECO:0000313" key="2">
    <source>
        <dbReference type="EMBL" id="CAD6198009.1"/>
    </source>
</evidence>
<reference evidence="2" key="1">
    <citation type="submission" date="2020-10" db="EMBL/GenBank/DDBJ databases">
        <authorList>
            <person name="Kikuchi T."/>
        </authorList>
    </citation>
    <scope>NUCLEOTIDE SEQUENCE</scope>
    <source>
        <strain evidence="2">NKZ352</strain>
    </source>
</reference>
<feature type="transmembrane region" description="Helical" evidence="1">
    <location>
        <begin position="208"/>
        <end position="228"/>
    </location>
</feature>
<comment type="caution">
    <text evidence="2">The sequence shown here is derived from an EMBL/GenBank/DDBJ whole genome shotgun (WGS) entry which is preliminary data.</text>
</comment>
<keyword evidence="1" id="KW-0472">Membrane</keyword>
<name>A0A8S1HRK3_9PELO</name>
<accession>A0A8S1HRK3</accession>
<protein>
    <submittedName>
        <fullName evidence="2">Uncharacterized protein</fullName>
    </submittedName>
</protein>
<proteinExistence type="predicted"/>
<sequence length="368" mass="40862">MRDQSHAVSVGWRHAVTDSLRRARRRARKRANRMVSTISSVFRARRTTAATVAAIPGPSNPKAIASAPPLEIVQVVDLTVVKVANSDEEIMSSTTTVREVELDSSTAVVPVPGPESLKIVEIPSESELAIVPAGEPVSNGTIEPVPASATLEIHVDDKRGHEIATSSITVPIPDVKAAYDEIRNTVLETVDDVKISYRKLPEDYKVGLQYAGLMLTSLSALFVSIVIFRSIRHQLDPDHEGWFCHFFAHPFSPLFDALCAPEQHSAIVEIPRQSQLLFHEISDSIADFFCKIYHGFEAFGIIFSAIFGGIYDSIASNLHELWENLGENISYLGRFVVQLFRFLLDLPFLAAHSVHSLFVREPEPWYHL</sequence>
<keyword evidence="1" id="KW-0812">Transmembrane</keyword>